<dbReference type="RefSeq" id="WP_183166473.1">
    <property type="nucleotide sequence ID" value="NZ_JACHXI010000008.1"/>
</dbReference>
<reference evidence="4 5" key="1">
    <citation type="submission" date="2020-08" db="EMBL/GenBank/DDBJ databases">
        <title>Genomic Encyclopedia of Type Strains, Phase III (KMG-III): the genomes of soil and plant-associated and newly described type strains.</title>
        <authorList>
            <person name="Whitman W."/>
        </authorList>
    </citation>
    <scope>NUCLEOTIDE SEQUENCE [LARGE SCALE GENOMIC DNA]</scope>
    <source>
        <strain evidence="4 5">CECT 4462</strain>
    </source>
</reference>
<keyword evidence="3" id="KW-0732">Signal</keyword>
<name>A0A839T1V2_AZOMA</name>
<feature type="region of interest" description="Disordered" evidence="1">
    <location>
        <begin position="71"/>
        <end position="104"/>
    </location>
</feature>
<dbReference type="EMBL" id="JACHXI010000008">
    <property type="protein sequence ID" value="MBB3103537.1"/>
    <property type="molecule type" value="Genomic_DNA"/>
</dbReference>
<dbReference type="Proteomes" id="UP000549250">
    <property type="component" value="Unassembled WGS sequence"/>
</dbReference>
<keyword evidence="2" id="KW-1133">Transmembrane helix</keyword>
<evidence type="ECO:0000313" key="5">
    <source>
        <dbReference type="Proteomes" id="UP000549250"/>
    </source>
</evidence>
<accession>A0A839T1V2</accession>
<dbReference type="AlphaFoldDB" id="A0A839T1V2"/>
<proteinExistence type="predicted"/>
<gene>
    <name evidence="4" type="ORF">FHR87_001933</name>
</gene>
<evidence type="ECO:0000256" key="1">
    <source>
        <dbReference type="SAM" id="MobiDB-lite"/>
    </source>
</evidence>
<evidence type="ECO:0000256" key="3">
    <source>
        <dbReference type="SAM" id="SignalP"/>
    </source>
</evidence>
<feature type="transmembrane region" description="Helical" evidence="2">
    <location>
        <begin position="44"/>
        <end position="65"/>
    </location>
</feature>
<sequence length="104" mass="10502">MKRFASLSLLLFLTGNSATASEVMPARDDNSIGSGYGGMTLMMLGSVGGPAGALIGGIAGVFVGGKADQAVRNSMDDSNTTGKVRIGPLEEGDKPYSETGKGSE</sequence>
<keyword evidence="2" id="KW-0472">Membrane</keyword>
<organism evidence="4 5">
    <name type="scientific">Azomonas macrocytogenes</name>
    <name type="common">Azotobacter macrocytogenes</name>
    <dbReference type="NCBI Taxonomy" id="69962"/>
    <lineage>
        <taxon>Bacteria</taxon>
        <taxon>Pseudomonadati</taxon>
        <taxon>Pseudomonadota</taxon>
        <taxon>Gammaproteobacteria</taxon>
        <taxon>Pseudomonadales</taxon>
        <taxon>Pseudomonadaceae</taxon>
        <taxon>Azomonas</taxon>
    </lineage>
</organism>
<feature type="signal peptide" evidence="3">
    <location>
        <begin position="1"/>
        <end position="20"/>
    </location>
</feature>
<keyword evidence="5" id="KW-1185">Reference proteome</keyword>
<feature type="compositionally biased region" description="Basic and acidic residues" evidence="1">
    <location>
        <begin position="91"/>
        <end position="104"/>
    </location>
</feature>
<keyword evidence="2" id="KW-0812">Transmembrane</keyword>
<evidence type="ECO:0000313" key="4">
    <source>
        <dbReference type="EMBL" id="MBB3103537.1"/>
    </source>
</evidence>
<comment type="caution">
    <text evidence="4">The sequence shown here is derived from an EMBL/GenBank/DDBJ whole genome shotgun (WGS) entry which is preliminary data.</text>
</comment>
<protein>
    <submittedName>
        <fullName evidence="4">Uncharacterized protein YcfJ</fullName>
    </submittedName>
</protein>
<feature type="chain" id="PRO_5032285463" evidence="3">
    <location>
        <begin position="21"/>
        <end position="104"/>
    </location>
</feature>
<evidence type="ECO:0000256" key="2">
    <source>
        <dbReference type="SAM" id="Phobius"/>
    </source>
</evidence>